<dbReference type="EMBL" id="JACTNZ010000002">
    <property type="protein sequence ID" value="KAG5559832.1"/>
    <property type="molecule type" value="Genomic_DNA"/>
</dbReference>
<protein>
    <recommendedName>
        <fullName evidence="3">DNA-directed RNA polymerase</fullName>
    </recommendedName>
</protein>
<keyword evidence="2" id="KW-1185">Reference proteome</keyword>
<evidence type="ECO:0008006" key="3">
    <source>
        <dbReference type="Google" id="ProtNLM"/>
    </source>
</evidence>
<dbReference type="AlphaFoldDB" id="A0AAV6L4W1"/>
<comment type="caution">
    <text evidence="1">The sequence shown here is derived from an EMBL/GenBank/DDBJ whole genome shotgun (WGS) entry which is preliminary data.</text>
</comment>
<proteinExistence type="predicted"/>
<name>A0AAV6L4W1_9ERIC</name>
<dbReference type="Proteomes" id="UP000823749">
    <property type="component" value="Chromosome 2"/>
</dbReference>
<accession>A0AAV6L4W1</accession>
<evidence type="ECO:0000313" key="1">
    <source>
        <dbReference type="EMBL" id="KAG5559832.1"/>
    </source>
</evidence>
<evidence type="ECO:0000313" key="2">
    <source>
        <dbReference type="Proteomes" id="UP000823749"/>
    </source>
</evidence>
<organism evidence="1 2">
    <name type="scientific">Rhododendron griersonianum</name>
    <dbReference type="NCBI Taxonomy" id="479676"/>
    <lineage>
        <taxon>Eukaryota</taxon>
        <taxon>Viridiplantae</taxon>
        <taxon>Streptophyta</taxon>
        <taxon>Embryophyta</taxon>
        <taxon>Tracheophyta</taxon>
        <taxon>Spermatophyta</taxon>
        <taxon>Magnoliopsida</taxon>
        <taxon>eudicotyledons</taxon>
        <taxon>Gunneridae</taxon>
        <taxon>Pentapetalae</taxon>
        <taxon>asterids</taxon>
        <taxon>Ericales</taxon>
        <taxon>Ericaceae</taxon>
        <taxon>Ericoideae</taxon>
        <taxon>Rhodoreae</taxon>
        <taxon>Rhododendron</taxon>
    </lineage>
</organism>
<reference evidence="1" key="1">
    <citation type="submission" date="2020-08" db="EMBL/GenBank/DDBJ databases">
        <title>Plant Genome Project.</title>
        <authorList>
            <person name="Zhang R.-G."/>
        </authorList>
    </citation>
    <scope>NUCLEOTIDE SEQUENCE</scope>
    <source>
        <strain evidence="1">WSP0</strain>
        <tissue evidence="1">Leaf</tissue>
    </source>
</reference>
<sequence>MGLVRYDEVRKIVIYSVCATCGIALGEKLAEGYYGVKDKVSEIYHGARGGEVKKP</sequence>
<gene>
    <name evidence="1" type="ORF">RHGRI_003205</name>
</gene>